<name>A0ABV6YMX8_UNCEI</name>
<gene>
    <name evidence="2" type="ORF">ACFL2Z_00645</name>
</gene>
<evidence type="ECO:0000313" key="3">
    <source>
        <dbReference type="Proteomes" id="UP001594288"/>
    </source>
</evidence>
<evidence type="ECO:0000256" key="1">
    <source>
        <dbReference type="SAM" id="Phobius"/>
    </source>
</evidence>
<dbReference type="EMBL" id="JBHPEI010000005">
    <property type="protein sequence ID" value="MFC1799409.1"/>
    <property type="molecule type" value="Genomic_DNA"/>
</dbReference>
<proteinExistence type="predicted"/>
<organism evidence="2 3">
    <name type="scientific">Eiseniibacteriota bacterium</name>
    <dbReference type="NCBI Taxonomy" id="2212470"/>
    <lineage>
        <taxon>Bacteria</taxon>
        <taxon>Candidatus Eiseniibacteriota</taxon>
    </lineage>
</organism>
<dbReference type="Pfam" id="PF16266">
    <property type="entry name" value="DUF4919"/>
    <property type="match status" value="1"/>
</dbReference>
<dbReference type="InterPro" id="IPR032578">
    <property type="entry name" value="DUF4919"/>
</dbReference>
<reference evidence="2 3" key="1">
    <citation type="submission" date="2024-09" db="EMBL/GenBank/DDBJ databases">
        <authorList>
            <person name="D'Angelo T."/>
        </authorList>
    </citation>
    <scope>NUCLEOTIDE SEQUENCE [LARGE SCALE GENOMIC DNA]</scope>
    <source>
        <strain evidence="2">SAG AM-311-F02</strain>
    </source>
</reference>
<keyword evidence="1" id="KW-1133">Transmembrane helix</keyword>
<dbReference type="Proteomes" id="UP001594288">
    <property type="component" value="Unassembled WGS sequence"/>
</dbReference>
<feature type="transmembrane region" description="Helical" evidence="1">
    <location>
        <begin position="79"/>
        <end position="101"/>
    </location>
</feature>
<evidence type="ECO:0000313" key="2">
    <source>
        <dbReference type="EMBL" id="MFC1799409.1"/>
    </source>
</evidence>
<feature type="transmembrane region" description="Helical" evidence="1">
    <location>
        <begin position="39"/>
        <end position="59"/>
    </location>
</feature>
<comment type="caution">
    <text evidence="2">The sequence shown here is derived from an EMBL/GenBank/DDBJ whole genome shotgun (WGS) entry which is preliminary data.</text>
</comment>
<accession>A0ABV6YMX8</accession>
<protein>
    <submittedName>
        <fullName evidence="2">DUF4919 domain-containing protein</fullName>
    </submittedName>
</protein>
<keyword evidence="1" id="KW-0472">Membrane</keyword>
<sequence length="470" mass="52128">MTESALLIVLYPLWKLVQKVRSPHRRVLREMGSILSDRTMRAILLGLIVLLLVLSPILLPGLLRGSSGLDPDGPGWYTYFWLVRMWILVAGAVGVAIAAVIDQGRVFFDPKIRTTYIAREIKDAREGIVDIADEPGPEANGNPFDGPAGDVPEKCPCMEGLQIAKDGSFENPFHYAGGDGSSVEQAVVVLGIDVVMVFIRGIHLWIHQRYPGWQILDRLPHKGVRMIATEEDRYCAVTIQGPFGERGEVFFNDTVMVAACNAESDVYRAAGPKAAYDQILKRLESGNLAVNFARLRASFTETENYDPDDRELDRLAFSVNEAMYEDDWRGALRAAGRFLQKCMACPAVHAMAADAHHFLGQDEQCKFHAAVAGGLYTAMQASGDGSSEESALKVLYIFEEYQFLGMQGLRVGGQALREIEGRAFDVMSVSASDEPEEREFYFDVTWLVDARKRRYCWGRPSDEDDTGGVG</sequence>
<keyword evidence="1" id="KW-0812">Transmembrane</keyword>
<keyword evidence="3" id="KW-1185">Reference proteome</keyword>